<dbReference type="GO" id="GO:0008380">
    <property type="term" value="P:RNA splicing"/>
    <property type="evidence" value="ECO:0007669"/>
    <property type="project" value="UniProtKB-KW"/>
</dbReference>
<dbReference type="Pfam" id="PF15264">
    <property type="entry name" value="TSSC4"/>
    <property type="match status" value="1"/>
</dbReference>
<dbReference type="GeneID" id="780083"/>
<proteinExistence type="evidence at transcript level"/>
<feature type="compositionally biased region" description="Acidic residues" evidence="11">
    <location>
        <begin position="41"/>
        <end position="52"/>
    </location>
</feature>
<dbReference type="eggNOG" id="ENOG502S07M">
    <property type="taxonomic scope" value="Eukaryota"/>
</dbReference>
<keyword evidence="5" id="KW-0507">mRNA processing</keyword>
<feature type="compositionally biased region" description="Basic residues" evidence="11">
    <location>
        <begin position="262"/>
        <end position="272"/>
    </location>
</feature>
<dbReference type="Proteomes" id="UP000008143">
    <property type="component" value="Chromosome 4"/>
</dbReference>
<feature type="compositionally biased region" description="Basic and acidic residues" evidence="11">
    <location>
        <begin position="141"/>
        <end position="168"/>
    </location>
</feature>
<evidence type="ECO:0000256" key="8">
    <source>
        <dbReference type="ARBA" id="ARBA00023242"/>
    </source>
</evidence>
<feature type="compositionally biased region" description="Polar residues" evidence="11">
    <location>
        <begin position="116"/>
        <end position="133"/>
    </location>
</feature>
<evidence type="ECO:0000256" key="6">
    <source>
        <dbReference type="ARBA" id="ARBA00022728"/>
    </source>
</evidence>
<organism evidence="12">
    <name type="scientific">Xenopus tropicalis</name>
    <name type="common">Western clawed frog</name>
    <name type="synonym">Silurana tropicalis</name>
    <dbReference type="NCBI Taxonomy" id="8364"/>
    <lineage>
        <taxon>Eukaryota</taxon>
        <taxon>Metazoa</taxon>
        <taxon>Chordata</taxon>
        <taxon>Craniata</taxon>
        <taxon>Vertebrata</taxon>
        <taxon>Euteleostomi</taxon>
        <taxon>Amphibia</taxon>
        <taxon>Batrachia</taxon>
        <taxon>Anura</taxon>
        <taxon>Pipoidea</taxon>
        <taxon>Pipidae</taxon>
        <taxon>Xenopodinae</taxon>
        <taxon>Xenopus</taxon>
        <taxon>Silurana</taxon>
    </lineage>
</organism>
<dbReference type="OrthoDB" id="1906282at2759"/>
<dbReference type="CTD" id="10078"/>
<evidence type="ECO:0000256" key="11">
    <source>
        <dbReference type="SAM" id="MobiDB-lite"/>
    </source>
</evidence>
<dbReference type="PANTHER" id="PTHR13445">
    <property type="entry name" value="TUMOR SUPPRESSING SUBTRANSFERABLE CANDIDATE 4 TSSC4"/>
    <property type="match status" value="1"/>
</dbReference>
<dbReference type="GO" id="GO:0005681">
    <property type="term" value="C:spliceosomal complex"/>
    <property type="evidence" value="ECO:0007669"/>
    <property type="project" value="UniProtKB-KW"/>
</dbReference>
<dbReference type="ExpressionAtlas" id="Q0IHP0">
    <property type="expression patterns" value="differential"/>
</dbReference>
<evidence type="ECO:0000256" key="9">
    <source>
        <dbReference type="ARBA" id="ARBA00035304"/>
    </source>
</evidence>
<dbReference type="PaxDb" id="8364-ENSXETP00000053605"/>
<dbReference type="RefSeq" id="NP_001072627.1">
    <property type="nucleotide sequence ID" value="NM_001079159.1"/>
</dbReference>
<evidence type="ECO:0000256" key="1">
    <source>
        <dbReference type="ARBA" id="ARBA00004123"/>
    </source>
</evidence>
<evidence type="ECO:0000313" key="14">
    <source>
        <dbReference type="RefSeq" id="NP_001072627.1"/>
    </source>
</evidence>
<gene>
    <name evidence="14 15" type="primary">tssc4</name>
    <name evidence="12" type="synonym">MGC147133</name>
</gene>
<keyword evidence="13" id="KW-1185">Reference proteome</keyword>
<feature type="compositionally biased region" description="Polar residues" evidence="11">
    <location>
        <begin position="83"/>
        <end position="99"/>
    </location>
</feature>
<evidence type="ECO:0000256" key="2">
    <source>
        <dbReference type="ARBA" id="ARBA00004496"/>
    </source>
</evidence>
<reference evidence="12" key="2">
    <citation type="submission" date="2006-09" db="EMBL/GenBank/DDBJ databases">
        <authorList>
            <consortium name="NIH - Xenopus Gene Collection (XGC) project"/>
        </authorList>
    </citation>
    <scope>NUCLEOTIDE SEQUENCE [LARGE SCALE MRNA]</scope>
    <source>
        <strain evidence="12">N6</strain>
        <tissue evidence="12">Skin</tissue>
    </source>
</reference>
<dbReference type="DNASU" id="780083"/>
<accession>F6W1C1</accession>
<feature type="region of interest" description="Disordered" evidence="11">
    <location>
        <begin position="1"/>
        <end position="59"/>
    </location>
</feature>
<dbReference type="AGR" id="Xenbase:XB-GENE-22069390"/>
<keyword evidence="8" id="KW-0539">Nucleus</keyword>
<feature type="region of interest" description="Disordered" evidence="11">
    <location>
        <begin position="79"/>
        <end position="284"/>
    </location>
</feature>
<dbReference type="InterPro" id="IPR029338">
    <property type="entry name" value="TSSC4"/>
</dbReference>
<keyword evidence="4" id="KW-0963">Cytoplasm</keyword>
<feature type="compositionally biased region" description="Acidic residues" evidence="11">
    <location>
        <begin position="18"/>
        <end position="31"/>
    </location>
</feature>
<evidence type="ECO:0000313" key="13">
    <source>
        <dbReference type="Proteomes" id="UP000008143"/>
    </source>
</evidence>
<evidence type="ECO:0000256" key="5">
    <source>
        <dbReference type="ARBA" id="ARBA00022664"/>
    </source>
</evidence>
<dbReference type="Xenbase" id="XB-GENE-22069390">
    <property type="gene designation" value="tssc4"/>
</dbReference>
<protein>
    <recommendedName>
        <fullName evidence="9">U5 small nuclear ribonucleoprotein TSSC4</fullName>
    </recommendedName>
</protein>
<dbReference type="HOGENOM" id="CLU_077569_0_0_1"/>
<sequence length="284" mass="31049">MPPEILSSIVDETRPEPGDETLSDSDPELLDEAVVASISCGEEEEEDDDIQQDAEGKQPVIPFTLKGTDASFSQRSLGIFGGLNSTTKPPPQITTSNKTLKLPDSPERDSIVGGIESSSLNASKTDASSPSGSTRKRPAKRLPDYLTHPERWTKYSLEDIPDTTDHTNRNTALNFLAELQQRRESNKSLGGASSRSYNQDSSSTGEGKILFTRTQKGVQGSSVKIDQPQCQIQSSEPWKEEEEEEHEGLGESKETTAIGFHGVKKRSRKNIRSKAEPIGEEDSS</sequence>
<feature type="compositionally biased region" description="Polar residues" evidence="11">
    <location>
        <begin position="212"/>
        <end position="234"/>
    </location>
</feature>
<evidence type="ECO:0000256" key="3">
    <source>
        <dbReference type="ARBA" id="ARBA00010362"/>
    </source>
</evidence>
<evidence type="ECO:0000313" key="12">
    <source>
        <dbReference type="EMBL" id="AAI23061.1"/>
    </source>
</evidence>
<reference evidence="14" key="1">
    <citation type="journal article" date="2002" name="Dev. Dyn.">
        <title>Genetic and genomic tools for Xenopus research: The NIH Xenopus initiative.</title>
        <authorList>
            <person name="Klein S.L."/>
            <person name="Strausberg R.L."/>
            <person name="Wagner L."/>
            <person name="Pontius J."/>
            <person name="Clifton S.W."/>
            <person name="Richardson P."/>
        </authorList>
    </citation>
    <scope>NUCLEOTIDE SEQUENCE</scope>
</reference>
<evidence type="ECO:0000256" key="4">
    <source>
        <dbReference type="ARBA" id="ARBA00022490"/>
    </source>
</evidence>
<evidence type="ECO:0000313" key="15">
    <source>
        <dbReference type="Xenbase" id="XB-GENE-22069390"/>
    </source>
</evidence>
<dbReference type="AlphaFoldDB" id="Q0IHP0"/>
<reference evidence="14" key="3">
    <citation type="submission" date="2025-04" db="UniProtKB">
        <authorList>
            <consortium name="RefSeq"/>
        </authorList>
    </citation>
    <scope>IDENTIFICATION</scope>
</reference>
<keyword evidence="7" id="KW-0508">mRNA splicing</keyword>
<dbReference type="KEGG" id="xtr:780083"/>
<feature type="compositionally biased region" description="Polar residues" evidence="11">
    <location>
        <begin position="187"/>
        <end position="205"/>
    </location>
</feature>
<dbReference type="GO" id="GO:0005737">
    <property type="term" value="C:cytoplasm"/>
    <property type="evidence" value="ECO:0007669"/>
    <property type="project" value="UniProtKB-SubCell"/>
</dbReference>
<evidence type="ECO:0000256" key="10">
    <source>
        <dbReference type="ARBA" id="ARBA00045970"/>
    </source>
</evidence>
<comment type="subcellular location">
    <subcellularLocation>
        <location evidence="2">Cytoplasm</location>
    </subcellularLocation>
    <subcellularLocation>
        <location evidence="1">Nucleus</location>
    </subcellularLocation>
</comment>
<dbReference type="STRING" id="8364.ENSXETP00000022646"/>
<comment type="similarity">
    <text evidence="3">Belongs to the TSSC4 family.</text>
</comment>
<keyword evidence="6" id="KW-0747">Spliceosome</keyword>
<dbReference type="PANTHER" id="PTHR13445:SF3">
    <property type="entry name" value="U5 SMALL NUCLEAR RIBONUCLEOPROTEIN TSSC4"/>
    <property type="match status" value="1"/>
</dbReference>
<dbReference type="EMBL" id="BC123060">
    <property type="protein sequence ID" value="AAI23061.1"/>
    <property type="molecule type" value="mRNA"/>
</dbReference>
<dbReference type="GO" id="GO:0006397">
    <property type="term" value="P:mRNA processing"/>
    <property type="evidence" value="ECO:0007669"/>
    <property type="project" value="UniProtKB-KW"/>
</dbReference>
<evidence type="ECO:0000256" key="7">
    <source>
        <dbReference type="ARBA" id="ARBA00023187"/>
    </source>
</evidence>
<accession>Q0IHP0</accession>
<comment type="function">
    <text evidence="10">Protein associated with the U5 snRNP, during its maturation and its post-splicing recycling and which is required for spliceosomal tri-snRNP complex assembly in the nucleus. Has a molecular sequestering activity and transiently hinders SNRNP200 binding sites for constitutive splicing factors that intervene later during the assembly of the spliceosome and splicing. Together with its molecular sequestering activity, may also function as a molecular adapter and placeholder, coordinating the assembly of the U5 snRNP and its association with the U4/U6 di-snRNP.</text>
</comment>
<name>Q0IHP0_XENTR</name>